<evidence type="ECO:0000313" key="1">
    <source>
        <dbReference type="EMBL" id="KAL1528579.1"/>
    </source>
</evidence>
<protein>
    <recommendedName>
        <fullName evidence="3">Peptidase A1 domain-containing protein</fullName>
    </recommendedName>
</protein>
<dbReference type="AlphaFoldDB" id="A0AB34K7Y2"/>
<sequence length="393" mass="42838">MRPDVLPRAAFLHVTAALGSFFLREPVANAANAKSSSFSRPVAITLPLQRCGGAFCTEYFVEGQRYRAVADTGSPFLLVDGSSCLASRWGCFDEAGTTSTELNDQSEEIYGGQDVGVEWRRGTLRFGGEMATSSTLSFAPINFGVVRSSVGKGGTQAIYLGLAKDRQPRIRPTFLEQTDIQSVSFDFVKERLTLARRPLISGDGIPLVDLRPLGAPVAPYACKVHRLVVNGQPVQLARSCVAVLDTGTTGLVISDSLYDSPELPLPGAAMREIQVDVLTEKGRVVKFKASSRRMQGTSNFPLIVTPVSLSTWFDRERDTIYRRRASRQVTEARVVDRELGSAPHVLFLGLAFMSNLRLTIDIDAQRLSAESVVPSRFDSNSITSAQTAQTLRL</sequence>
<reference evidence="1 2" key="1">
    <citation type="journal article" date="2024" name="Science">
        <title>Giant polyketide synthase enzymes in the biosynthesis of giant marine polyether toxins.</title>
        <authorList>
            <person name="Fallon T.R."/>
            <person name="Shende V.V."/>
            <person name="Wierzbicki I.H."/>
            <person name="Pendleton A.L."/>
            <person name="Watervoot N.F."/>
            <person name="Auber R.P."/>
            <person name="Gonzalez D.J."/>
            <person name="Wisecaver J.H."/>
            <person name="Moore B.S."/>
        </authorList>
    </citation>
    <scope>NUCLEOTIDE SEQUENCE [LARGE SCALE GENOMIC DNA]</scope>
    <source>
        <strain evidence="1 2">12B1</strain>
    </source>
</reference>
<proteinExistence type="predicted"/>
<accession>A0AB34K7Y2</accession>
<dbReference type="EMBL" id="JBGBPQ010000002">
    <property type="protein sequence ID" value="KAL1528579.1"/>
    <property type="molecule type" value="Genomic_DNA"/>
</dbReference>
<evidence type="ECO:0000313" key="2">
    <source>
        <dbReference type="Proteomes" id="UP001515480"/>
    </source>
</evidence>
<dbReference type="InterPro" id="IPR021109">
    <property type="entry name" value="Peptidase_aspartic_dom_sf"/>
</dbReference>
<keyword evidence="2" id="KW-1185">Reference proteome</keyword>
<gene>
    <name evidence="1" type="ORF">AB1Y20_009920</name>
</gene>
<evidence type="ECO:0008006" key="3">
    <source>
        <dbReference type="Google" id="ProtNLM"/>
    </source>
</evidence>
<dbReference type="Gene3D" id="2.40.70.10">
    <property type="entry name" value="Acid Proteases"/>
    <property type="match status" value="1"/>
</dbReference>
<comment type="caution">
    <text evidence="1">The sequence shown here is derived from an EMBL/GenBank/DDBJ whole genome shotgun (WGS) entry which is preliminary data.</text>
</comment>
<organism evidence="1 2">
    <name type="scientific">Prymnesium parvum</name>
    <name type="common">Toxic golden alga</name>
    <dbReference type="NCBI Taxonomy" id="97485"/>
    <lineage>
        <taxon>Eukaryota</taxon>
        <taxon>Haptista</taxon>
        <taxon>Haptophyta</taxon>
        <taxon>Prymnesiophyceae</taxon>
        <taxon>Prymnesiales</taxon>
        <taxon>Prymnesiaceae</taxon>
        <taxon>Prymnesium</taxon>
    </lineage>
</organism>
<dbReference type="SUPFAM" id="SSF50630">
    <property type="entry name" value="Acid proteases"/>
    <property type="match status" value="1"/>
</dbReference>
<dbReference type="Proteomes" id="UP001515480">
    <property type="component" value="Unassembled WGS sequence"/>
</dbReference>
<name>A0AB34K7Y2_PRYPA</name>